<feature type="transmembrane region" description="Helical" evidence="1">
    <location>
        <begin position="45"/>
        <end position="66"/>
    </location>
</feature>
<dbReference type="EMBL" id="JAYGHX010000015">
    <property type="protein sequence ID" value="MEA5392737.1"/>
    <property type="molecule type" value="Genomic_DNA"/>
</dbReference>
<keyword evidence="3" id="KW-1185">Reference proteome</keyword>
<reference evidence="2 3" key="1">
    <citation type="submission" date="2023-12" db="EMBL/GenBank/DDBJ databases">
        <title>Baltic Sea Cyanobacteria.</title>
        <authorList>
            <person name="Delbaje E."/>
            <person name="Fewer D.P."/>
            <person name="Shishido T.K."/>
        </authorList>
    </citation>
    <scope>NUCLEOTIDE SEQUENCE [LARGE SCALE GENOMIC DNA]</scope>
    <source>
        <strain evidence="2 3">UHCC 0139</strain>
    </source>
</reference>
<comment type="caution">
    <text evidence="2">The sequence shown here is derived from an EMBL/GenBank/DDBJ whole genome shotgun (WGS) entry which is preliminary data.</text>
</comment>
<evidence type="ECO:0000256" key="1">
    <source>
        <dbReference type="SAM" id="Phobius"/>
    </source>
</evidence>
<keyword evidence="1" id="KW-0812">Transmembrane</keyword>
<dbReference type="RefSeq" id="WP_323306658.1">
    <property type="nucleotide sequence ID" value="NZ_JAYGHX010000015.1"/>
</dbReference>
<feature type="transmembrane region" description="Helical" evidence="1">
    <location>
        <begin position="12"/>
        <end position="39"/>
    </location>
</feature>
<evidence type="ECO:0000313" key="3">
    <source>
        <dbReference type="Proteomes" id="UP001304461"/>
    </source>
</evidence>
<keyword evidence="1" id="KW-0472">Membrane</keyword>
<protein>
    <submittedName>
        <fullName evidence="2">Glypican</fullName>
    </submittedName>
</protein>
<proteinExistence type="predicted"/>
<gene>
    <name evidence="2" type="ORF">VB738_15855</name>
</gene>
<evidence type="ECO:0000313" key="2">
    <source>
        <dbReference type="EMBL" id="MEA5392737.1"/>
    </source>
</evidence>
<sequence length="78" mass="8178">MTKPALRIPPLPASLALVSMAVGAVVLIGLTTLALIPLLVGLGLLAAWLVAALLLGWAGLEGLAALERWIENDPRFQR</sequence>
<keyword evidence="1" id="KW-1133">Transmembrane helix</keyword>
<dbReference type="Proteomes" id="UP001304461">
    <property type="component" value="Unassembled WGS sequence"/>
</dbReference>
<name>A0ABU5RY85_9CYAN</name>
<accession>A0ABU5RY85</accession>
<organism evidence="2 3">
    <name type="scientific">Cyanobium gracile UHCC 0139</name>
    <dbReference type="NCBI Taxonomy" id="3110308"/>
    <lineage>
        <taxon>Bacteria</taxon>
        <taxon>Bacillati</taxon>
        <taxon>Cyanobacteriota</taxon>
        <taxon>Cyanophyceae</taxon>
        <taxon>Synechococcales</taxon>
        <taxon>Prochlorococcaceae</taxon>
        <taxon>Cyanobium</taxon>
    </lineage>
</organism>